<dbReference type="EMBL" id="QRZI01000006">
    <property type="protein sequence ID" value="RGV63450.1"/>
    <property type="molecule type" value="Genomic_DNA"/>
</dbReference>
<dbReference type="InterPro" id="IPR015422">
    <property type="entry name" value="PyrdxlP-dep_Trfase_small"/>
</dbReference>
<evidence type="ECO:0000313" key="5">
    <source>
        <dbReference type="Proteomes" id="UP000293506"/>
    </source>
</evidence>
<dbReference type="EMBL" id="RCXQ01000010">
    <property type="protein sequence ID" value="RYT65808.1"/>
    <property type="molecule type" value="Genomic_DNA"/>
</dbReference>
<accession>A0A395X8H6</accession>
<dbReference type="GO" id="GO:0008483">
    <property type="term" value="F:transaminase activity"/>
    <property type="evidence" value="ECO:0007669"/>
    <property type="project" value="UniProtKB-KW"/>
</dbReference>
<dbReference type="InterPro" id="IPR015421">
    <property type="entry name" value="PyrdxlP-dep_Trfase_major"/>
</dbReference>
<dbReference type="Proteomes" id="UP000293506">
    <property type="component" value="Unassembled WGS sequence"/>
</dbReference>
<keyword evidence="2" id="KW-0032">Aminotransferase</keyword>
<evidence type="ECO:0000313" key="2">
    <source>
        <dbReference type="EMBL" id="RGV63450.1"/>
    </source>
</evidence>
<evidence type="ECO:0000256" key="1">
    <source>
        <dbReference type="RuleBase" id="RU004508"/>
    </source>
</evidence>
<dbReference type="Pfam" id="PF01041">
    <property type="entry name" value="DegT_DnrJ_EryC1"/>
    <property type="match status" value="1"/>
</dbReference>
<reference evidence="2 4" key="1">
    <citation type="submission" date="2018-08" db="EMBL/GenBank/DDBJ databases">
        <title>A genome reference for cultivated species of the human gut microbiota.</title>
        <authorList>
            <person name="Zou Y."/>
            <person name="Xue W."/>
            <person name="Luo G."/>
        </authorList>
    </citation>
    <scope>NUCLEOTIDE SEQUENCE [LARGE SCALE GENOMIC DNA]</scope>
    <source>
        <strain evidence="2 4">AF14-23</strain>
    </source>
</reference>
<dbReference type="Gene3D" id="3.90.1150.10">
    <property type="entry name" value="Aspartate Aminotransferase, domain 1"/>
    <property type="match status" value="1"/>
</dbReference>
<dbReference type="PANTHER" id="PTHR30244:SF34">
    <property type="entry name" value="DTDP-4-AMINO-4,6-DIDEOXYGALACTOSE TRANSAMINASE"/>
    <property type="match status" value="1"/>
</dbReference>
<dbReference type="AlphaFoldDB" id="A0A395X8H6"/>
<keyword evidence="1" id="KW-0663">Pyridoxal phosphate</keyword>
<dbReference type="PANTHER" id="PTHR30244">
    <property type="entry name" value="TRANSAMINASE"/>
    <property type="match status" value="1"/>
</dbReference>
<sequence length="359" mass="42665">MKSEIGSNFWEYDLNKKRKIKFWWESPEFNKIFLKSGRNAFKAISDNIKVNRKNILFPAYHCETESEPWYENGWKVDYYSIETDFSVNPEKLEQYILDYNPSVIVIQSYFGFEALNSKCDDVLRKYKNKGGIIIEDITQSLISNIRHTVADYYVASFRKFFAIPDGGVLISRQIINIDNIEPSNEELTQIALKAYDLKKQYFQIKNKSIKDNFRKLYLELNDLISENDKLVSMSDIGLEILNGVDAGEITERRQQNYKYLYEKLSKINFLYIPRYIEDIAICPLFLPVLISENKCREDLQKYLAQNDIYCPIIWKKSHNIEKCSLETQKIYDHILCFPIDQRYDYDDMQRIVSVLREWK</sequence>
<protein>
    <submittedName>
        <fullName evidence="2">DegT/DnrJ/EryC1/StrS aminotransferase family protein</fullName>
    </submittedName>
</protein>
<dbReference type="GO" id="GO:0000271">
    <property type="term" value="P:polysaccharide biosynthetic process"/>
    <property type="evidence" value="ECO:0007669"/>
    <property type="project" value="TreeGrafter"/>
</dbReference>
<comment type="caution">
    <text evidence="2">The sequence shown here is derived from an EMBL/GenBank/DDBJ whole genome shotgun (WGS) entry which is preliminary data.</text>
</comment>
<organism evidence="2 4">
    <name type="scientific">Blautia obeum</name>
    <dbReference type="NCBI Taxonomy" id="40520"/>
    <lineage>
        <taxon>Bacteria</taxon>
        <taxon>Bacillati</taxon>
        <taxon>Bacillota</taxon>
        <taxon>Clostridia</taxon>
        <taxon>Lachnospirales</taxon>
        <taxon>Lachnospiraceae</taxon>
        <taxon>Blautia</taxon>
    </lineage>
</organism>
<name>A0A395X8H6_9FIRM</name>
<dbReference type="RefSeq" id="WP_117627875.1">
    <property type="nucleotide sequence ID" value="NZ_QRYY01000005.1"/>
</dbReference>
<dbReference type="SUPFAM" id="SSF53383">
    <property type="entry name" value="PLP-dependent transferases"/>
    <property type="match status" value="1"/>
</dbReference>
<gene>
    <name evidence="2" type="ORF">DWW07_10055</name>
    <name evidence="3" type="ORF">EAI82_10950</name>
</gene>
<evidence type="ECO:0000313" key="4">
    <source>
        <dbReference type="Proteomes" id="UP000265828"/>
    </source>
</evidence>
<dbReference type="InterPro" id="IPR015424">
    <property type="entry name" value="PyrdxlP-dep_Trfase"/>
</dbReference>
<reference evidence="3 5" key="2">
    <citation type="journal article" date="2019" name="Science, e1252229">
        <title>Invertible promoters mediate bacterial phase variation, antibiotic resistance, and host adaptation in the gut.</title>
        <authorList>
            <person name="Jiang X."/>
            <person name="Hall A.B."/>
            <person name="Arthur T.D."/>
            <person name="Plichta D.R."/>
            <person name="Covington C.T."/>
            <person name="Poyet M."/>
            <person name="Crothers J."/>
            <person name="Moses P.L."/>
            <person name="Tolonen A.C."/>
            <person name="Vlamakis H."/>
            <person name="Alm E.J."/>
            <person name="Xavier R.J."/>
        </authorList>
    </citation>
    <scope>NUCLEOTIDE SEQUENCE [LARGE SCALE GENOMIC DNA]</scope>
    <source>
        <strain evidence="5">af_0058</strain>
        <strain evidence="3">Af_0058</strain>
    </source>
</reference>
<comment type="similarity">
    <text evidence="1">Belongs to the DegT/DnrJ/EryC1 family.</text>
</comment>
<dbReference type="GO" id="GO:0030170">
    <property type="term" value="F:pyridoxal phosphate binding"/>
    <property type="evidence" value="ECO:0007669"/>
    <property type="project" value="TreeGrafter"/>
</dbReference>
<dbReference type="Proteomes" id="UP000265828">
    <property type="component" value="Unassembled WGS sequence"/>
</dbReference>
<proteinExistence type="inferred from homology"/>
<dbReference type="InterPro" id="IPR000653">
    <property type="entry name" value="DegT/StrS_aminotransferase"/>
</dbReference>
<keyword evidence="2" id="KW-0808">Transferase</keyword>
<dbReference type="Gene3D" id="3.40.640.10">
    <property type="entry name" value="Type I PLP-dependent aspartate aminotransferase-like (Major domain)"/>
    <property type="match status" value="1"/>
</dbReference>
<evidence type="ECO:0000313" key="3">
    <source>
        <dbReference type="EMBL" id="RYT65808.1"/>
    </source>
</evidence>